<dbReference type="InterPro" id="IPR013583">
    <property type="entry name" value="MCTP_C"/>
</dbReference>
<feature type="transmembrane region" description="Helical" evidence="9">
    <location>
        <begin position="622"/>
        <end position="653"/>
    </location>
</feature>
<dbReference type="Proteomes" id="UP000472267">
    <property type="component" value="Chromosome 7"/>
</dbReference>
<dbReference type="CDD" id="cd08376">
    <property type="entry name" value="C2B_MCTP_PRT"/>
    <property type="match status" value="1"/>
</dbReference>
<evidence type="ECO:0000256" key="1">
    <source>
        <dbReference type="ARBA" id="ARBA00004141"/>
    </source>
</evidence>
<evidence type="ECO:0000256" key="6">
    <source>
        <dbReference type="ARBA" id="ARBA00022837"/>
    </source>
</evidence>
<dbReference type="PANTHER" id="PTHR45911:SF9">
    <property type="entry name" value="MULTIPLE C2 AND TRANSMEMBRANE DOMAIN-CONTAINING PROTEIN 2"/>
    <property type="match status" value="1"/>
</dbReference>
<evidence type="ECO:0000256" key="9">
    <source>
        <dbReference type="SAM" id="Phobius"/>
    </source>
</evidence>
<dbReference type="FunFam" id="2.60.40.150:FF:000174">
    <property type="entry name" value="Multiple C2 domains, transmembrane 2a"/>
    <property type="match status" value="1"/>
</dbReference>
<evidence type="ECO:0000313" key="12">
    <source>
        <dbReference type="Proteomes" id="UP000472267"/>
    </source>
</evidence>
<feature type="domain" description="C2" evidence="10">
    <location>
        <begin position="271"/>
        <end position="383"/>
    </location>
</feature>
<dbReference type="InterPro" id="IPR035892">
    <property type="entry name" value="C2_domain_sf"/>
</dbReference>
<reference evidence="11" key="1">
    <citation type="submission" date="2019-06" db="EMBL/GenBank/DDBJ databases">
        <authorList>
            <consortium name="Wellcome Sanger Institute Data Sharing"/>
        </authorList>
    </citation>
    <scope>NUCLEOTIDE SEQUENCE [LARGE SCALE GENOMIC DNA]</scope>
</reference>
<sequence length="809" mass="92790">PSSYFLVLLKASKGESDPLIWPSAIVETQTVTSSYLDMAQIRRPVETSFTSSNRIFSRTHKGDKISLCFPLFKNMSSEPCDFFDETVQDPLESSVSSPSMKVSRASNVGRIVNVISCPQEVQTAGPEVQTPAPFQRYLLNINLKHGKNLVIRDKRSGTSDPYVKFKLEGKQFYKSKVVYKNLNPRWNETQEIFVITLQVYDKNRTTDEFMGSSSICLTNLELYKTYEIELRLNDPKSKEDDMGAIIVEVCLMFRDATIKRSPNQAAQPQQRTAETQKNQLKNQMWTGVFGITLVEGQELPPCGQGDIYVRFRLGDQKYKSKNLCIQTNPQWREQFDFNQFEDNQEPLQVELFSKRGRKSEESWGMFEVDLSRLPLNERQLYTHVLDPEKGRLVFLVTLRPCWGVSITDIESATLAKPDERDSVVDKFSLKNSYKCMRDVGFLQVNVIKANDLPATDLNGKSNPVCVVELGNCKLQTHTMSKTLNPEWNKAFTFPIKDIHDVVELTVLNENGDKAPDFMGKVAIPLLTVQNGQVICLYLKKEDLGRASKGTITLVLEIIYNKVRAGIKTFQPKENKFSEENMKFSKKVLAQNIYRVRKISTAVLYTLQYIKSCFQWESTQRSLIAFLIFLVTVWHWELFMLPLFLLLLIGWNYFQLSTGKASSNQDLVSDECASESGKKGLMDKIHMVQEVVLAVQNVLEELANMGERIKNIFNWSVPFMSCLACLVLFVGAVLLYFIPLRYIVLIWGVDKFTKKLRNPYTIDNNEILDFLKRVPSDVQKVRRNYISKIAPIMKNKTLLRFIISTFHYVL</sequence>
<evidence type="ECO:0000256" key="3">
    <source>
        <dbReference type="ARBA" id="ARBA00022692"/>
    </source>
</evidence>
<name>A0A672JI08_SALFA</name>
<feature type="domain" description="C2" evidence="10">
    <location>
        <begin position="423"/>
        <end position="538"/>
    </location>
</feature>
<proteinExistence type="inferred from homology"/>
<dbReference type="Gene3D" id="2.60.40.150">
    <property type="entry name" value="C2 domain"/>
    <property type="match status" value="3"/>
</dbReference>
<comment type="subcellular location">
    <subcellularLocation>
        <location evidence="1">Membrane</location>
        <topology evidence="1">Multi-pass membrane protein</topology>
    </subcellularLocation>
</comment>
<feature type="transmembrane region" description="Helical" evidence="9">
    <location>
        <begin position="711"/>
        <end position="737"/>
    </location>
</feature>
<dbReference type="PROSITE" id="PS50004">
    <property type="entry name" value="C2"/>
    <property type="match status" value="3"/>
</dbReference>
<dbReference type="GO" id="GO:0030672">
    <property type="term" value="C:synaptic vesicle membrane"/>
    <property type="evidence" value="ECO:0007669"/>
    <property type="project" value="TreeGrafter"/>
</dbReference>
<dbReference type="FunFam" id="2.60.40.150:FF:000019">
    <property type="entry name" value="Multiple C2 and transmembrane domain-containing protein 2 isoform 1"/>
    <property type="match status" value="1"/>
</dbReference>
<dbReference type="Pfam" id="PF00168">
    <property type="entry name" value="C2"/>
    <property type="match status" value="3"/>
</dbReference>
<keyword evidence="5" id="KW-0677">Repeat</keyword>
<reference evidence="11" key="2">
    <citation type="submission" date="2025-08" db="UniProtKB">
        <authorList>
            <consortium name="Ensembl"/>
        </authorList>
    </citation>
    <scope>IDENTIFICATION</scope>
</reference>
<keyword evidence="7 9" id="KW-1133">Transmembrane helix</keyword>
<evidence type="ECO:0000256" key="7">
    <source>
        <dbReference type="ARBA" id="ARBA00022989"/>
    </source>
</evidence>
<dbReference type="GO" id="GO:0005509">
    <property type="term" value="F:calcium ion binding"/>
    <property type="evidence" value="ECO:0007669"/>
    <property type="project" value="TreeGrafter"/>
</dbReference>
<organism evidence="11 12">
    <name type="scientific">Salarias fasciatus</name>
    <name type="common">Jewelled blenny</name>
    <name type="synonym">Blennius fasciatus</name>
    <dbReference type="NCBI Taxonomy" id="181472"/>
    <lineage>
        <taxon>Eukaryota</taxon>
        <taxon>Metazoa</taxon>
        <taxon>Chordata</taxon>
        <taxon>Craniata</taxon>
        <taxon>Vertebrata</taxon>
        <taxon>Euteleostomi</taxon>
        <taxon>Actinopterygii</taxon>
        <taxon>Neopterygii</taxon>
        <taxon>Teleostei</taxon>
        <taxon>Neoteleostei</taxon>
        <taxon>Acanthomorphata</taxon>
        <taxon>Ovalentaria</taxon>
        <taxon>Blenniimorphae</taxon>
        <taxon>Blenniiformes</taxon>
        <taxon>Blennioidei</taxon>
        <taxon>Blenniidae</taxon>
        <taxon>Salariinae</taxon>
        <taxon>Salarias</taxon>
    </lineage>
</organism>
<dbReference type="PANTHER" id="PTHR45911">
    <property type="entry name" value="C2 DOMAIN-CONTAINING PROTEIN"/>
    <property type="match status" value="1"/>
</dbReference>
<dbReference type="InterPro" id="IPR000008">
    <property type="entry name" value="C2_dom"/>
</dbReference>
<feature type="domain" description="C2" evidence="10">
    <location>
        <begin position="118"/>
        <end position="262"/>
    </location>
</feature>
<evidence type="ECO:0000256" key="5">
    <source>
        <dbReference type="ARBA" id="ARBA00022737"/>
    </source>
</evidence>
<dbReference type="SUPFAM" id="SSF49562">
    <property type="entry name" value="C2 domain (Calcium/lipid-binding domain, CaLB)"/>
    <property type="match status" value="3"/>
</dbReference>
<reference evidence="11" key="3">
    <citation type="submission" date="2025-09" db="UniProtKB">
        <authorList>
            <consortium name="Ensembl"/>
        </authorList>
    </citation>
    <scope>IDENTIFICATION</scope>
</reference>
<accession>A0A672JI08</accession>
<dbReference type="GO" id="GO:0046928">
    <property type="term" value="P:regulation of neurotransmitter secretion"/>
    <property type="evidence" value="ECO:0007669"/>
    <property type="project" value="TreeGrafter"/>
</dbReference>
<keyword evidence="3 9" id="KW-0812">Transmembrane</keyword>
<gene>
    <name evidence="11" type="primary">mctp2a</name>
</gene>
<evidence type="ECO:0000256" key="4">
    <source>
        <dbReference type="ARBA" id="ARBA00022723"/>
    </source>
</evidence>
<keyword evidence="4" id="KW-0479">Metal-binding</keyword>
<keyword evidence="6" id="KW-0106">Calcium</keyword>
<keyword evidence="12" id="KW-1185">Reference proteome</keyword>
<evidence type="ECO:0000256" key="8">
    <source>
        <dbReference type="ARBA" id="ARBA00023136"/>
    </source>
</evidence>
<evidence type="ECO:0000259" key="10">
    <source>
        <dbReference type="PROSITE" id="PS50004"/>
    </source>
</evidence>
<evidence type="ECO:0000256" key="2">
    <source>
        <dbReference type="ARBA" id="ARBA00007923"/>
    </source>
</evidence>
<protein>
    <submittedName>
        <fullName evidence="11">Multiple C2 and transmembrane domain-containing protein 2-like</fullName>
    </submittedName>
</protein>
<keyword evidence="8 9" id="KW-0472">Membrane</keyword>
<dbReference type="SMART" id="SM00239">
    <property type="entry name" value="C2"/>
    <property type="match status" value="3"/>
</dbReference>
<comment type="similarity">
    <text evidence="2">Belongs to the MCTP family.</text>
</comment>
<dbReference type="Pfam" id="PF08372">
    <property type="entry name" value="PRT_C"/>
    <property type="match status" value="1"/>
</dbReference>
<dbReference type="AlphaFoldDB" id="A0A672JI08"/>
<evidence type="ECO:0000313" key="11">
    <source>
        <dbReference type="Ensembl" id="ENSSFAP00005052859.1"/>
    </source>
</evidence>
<dbReference type="Ensembl" id="ENSSFAT00005054522.1">
    <property type="protein sequence ID" value="ENSSFAP00005052859.1"/>
    <property type="gene ID" value="ENSSFAG00005025289.1"/>
</dbReference>